<reference evidence="2 3" key="1">
    <citation type="submission" date="2017-03" db="EMBL/GenBank/DDBJ databases">
        <title>Genome sequence of Clostridium oryzae DSM 28571.</title>
        <authorList>
            <person name="Poehlein A."/>
            <person name="Daniel R."/>
        </authorList>
    </citation>
    <scope>NUCLEOTIDE SEQUENCE [LARGE SCALE GENOMIC DNA]</scope>
    <source>
        <strain evidence="2 3">DSM 28571</strain>
    </source>
</reference>
<proteinExistence type="predicted"/>
<dbReference type="EMBL" id="MZGV01000041">
    <property type="protein sequence ID" value="OPJ59660.1"/>
    <property type="molecule type" value="Genomic_DNA"/>
</dbReference>
<evidence type="ECO:0000256" key="1">
    <source>
        <dbReference type="SAM" id="Phobius"/>
    </source>
</evidence>
<keyword evidence="1" id="KW-0812">Transmembrane</keyword>
<evidence type="ECO:0000313" key="3">
    <source>
        <dbReference type="Proteomes" id="UP000190080"/>
    </source>
</evidence>
<dbReference type="AlphaFoldDB" id="A0A1V4III5"/>
<accession>A0A1V4III5</accession>
<sequence length="46" mass="5400">MNYIDGFRDIFKSIGLFPSILIIGGYAFCLVLMLLILYYIFYNIIK</sequence>
<dbReference type="Proteomes" id="UP000190080">
    <property type="component" value="Unassembled WGS sequence"/>
</dbReference>
<gene>
    <name evidence="2" type="ORF">CLORY_32040</name>
</gene>
<comment type="caution">
    <text evidence="2">The sequence shown here is derived from an EMBL/GenBank/DDBJ whole genome shotgun (WGS) entry which is preliminary data.</text>
</comment>
<protein>
    <submittedName>
        <fullName evidence="2">Uncharacterized protein</fullName>
    </submittedName>
</protein>
<feature type="transmembrane region" description="Helical" evidence="1">
    <location>
        <begin position="20"/>
        <end position="41"/>
    </location>
</feature>
<keyword evidence="3" id="KW-1185">Reference proteome</keyword>
<organism evidence="2 3">
    <name type="scientific">Clostridium oryzae</name>
    <dbReference type="NCBI Taxonomy" id="1450648"/>
    <lineage>
        <taxon>Bacteria</taxon>
        <taxon>Bacillati</taxon>
        <taxon>Bacillota</taxon>
        <taxon>Clostridia</taxon>
        <taxon>Eubacteriales</taxon>
        <taxon>Clostridiaceae</taxon>
        <taxon>Clostridium</taxon>
    </lineage>
</organism>
<evidence type="ECO:0000313" key="2">
    <source>
        <dbReference type="EMBL" id="OPJ59660.1"/>
    </source>
</evidence>
<keyword evidence="1" id="KW-1133">Transmembrane helix</keyword>
<keyword evidence="1" id="KW-0472">Membrane</keyword>
<name>A0A1V4III5_9CLOT</name>